<name>A0A645I8U0_9ZZZZ</name>
<proteinExistence type="predicted"/>
<sequence length="73" mass="8644">MEVQNELYILKVKIALVAKSNFDDVNALLKRVVPANIVIELVLMYNTWSMIKNFTWDYLKAKTWRDIKNEVLE</sequence>
<gene>
    <name evidence="1" type="ORF">SDC9_195355</name>
</gene>
<comment type="caution">
    <text evidence="1">The sequence shown here is derived from an EMBL/GenBank/DDBJ whole genome shotgun (WGS) entry which is preliminary data.</text>
</comment>
<reference evidence="1" key="1">
    <citation type="submission" date="2019-08" db="EMBL/GenBank/DDBJ databases">
        <authorList>
            <person name="Kucharzyk K."/>
            <person name="Murdoch R.W."/>
            <person name="Higgins S."/>
            <person name="Loffler F."/>
        </authorList>
    </citation>
    <scope>NUCLEOTIDE SEQUENCE</scope>
</reference>
<accession>A0A645I8U0</accession>
<dbReference type="EMBL" id="VSSQ01109480">
    <property type="protein sequence ID" value="MPN47751.1"/>
    <property type="molecule type" value="Genomic_DNA"/>
</dbReference>
<evidence type="ECO:0000313" key="1">
    <source>
        <dbReference type="EMBL" id="MPN47751.1"/>
    </source>
</evidence>
<organism evidence="1">
    <name type="scientific">bioreactor metagenome</name>
    <dbReference type="NCBI Taxonomy" id="1076179"/>
    <lineage>
        <taxon>unclassified sequences</taxon>
        <taxon>metagenomes</taxon>
        <taxon>ecological metagenomes</taxon>
    </lineage>
</organism>
<dbReference type="AlphaFoldDB" id="A0A645I8U0"/>
<protein>
    <submittedName>
        <fullName evidence="1">Uncharacterized protein</fullName>
    </submittedName>
</protein>